<organism evidence="8 9">
    <name type="scientific">Mucilaginibacter gossypii</name>
    <dbReference type="NCBI Taxonomy" id="551996"/>
    <lineage>
        <taxon>Bacteria</taxon>
        <taxon>Pseudomonadati</taxon>
        <taxon>Bacteroidota</taxon>
        <taxon>Sphingobacteriia</taxon>
        <taxon>Sphingobacteriales</taxon>
        <taxon>Sphingobacteriaceae</taxon>
        <taxon>Mucilaginibacter</taxon>
    </lineage>
</organism>
<dbReference type="Pfam" id="PF07676">
    <property type="entry name" value="PD40"/>
    <property type="match status" value="4"/>
</dbReference>
<dbReference type="SUPFAM" id="SSF53474">
    <property type="entry name" value="alpha/beta-Hydrolases"/>
    <property type="match status" value="1"/>
</dbReference>
<dbReference type="InterPro" id="IPR011659">
    <property type="entry name" value="WD40"/>
</dbReference>
<dbReference type="Gene3D" id="3.40.50.1820">
    <property type="entry name" value="alpha/beta hydrolase"/>
    <property type="match status" value="1"/>
</dbReference>
<evidence type="ECO:0000256" key="3">
    <source>
        <dbReference type="ARBA" id="ARBA00022990"/>
    </source>
</evidence>
<dbReference type="PANTHER" id="PTHR42776:SF27">
    <property type="entry name" value="DIPEPTIDYL PEPTIDASE FAMILY MEMBER 6"/>
    <property type="match status" value="1"/>
</dbReference>
<protein>
    <recommendedName>
        <fullName evidence="5">Acyl-peptide hydrolase</fullName>
    </recommendedName>
    <alternativeName>
        <fullName evidence="4">Acylaminoacyl-peptidase</fullName>
    </alternativeName>
</protein>
<keyword evidence="3" id="KW-0007">Acetylation</keyword>
<evidence type="ECO:0000256" key="5">
    <source>
        <dbReference type="ARBA" id="ARBA00032596"/>
    </source>
</evidence>
<dbReference type="SUPFAM" id="SSF82171">
    <property type="entry name" value="DPP6 N-terminal domain-like"/>
    <property type="match status" value="1"/>
</dbReference>
<evidence type="ECO:0000259" key="7">
    <source>
        <dbReference type="Pfam" id="PF00326"/>
    </source>
</evidence>
<accession>A0A1G8EAT8</accession>
<keyword evidence="2" id="KW-0720">Serine protease</keyword>
<dbReference type="PROSITE" id="PS00708">
    <property type="entry name" value="PRO_ENDOPEP_SER"/>
    <property type="match status" value="1"/>
</dbReference>
<dbReference type="InterPro" id="IPR011042">
    <property type="entry name" value="6-blade_b-propeller_TolB-like"/>
</dbReference>
<evidence type="ECO:0000256" key="6">
    <source>
        <dbReference type="ARBA" id="ARBA00045885"/>
    </source>
</evidence>
<evidence type="ECO:0000313" key="9">
    <source>
        <dbReference type="Proteomes" id="UP000199705"/>
    </source>
</evidence>
<dbReference type="InterPro" id="IPR002471">
    <property type="entry name" value="Pept_S9_AS"/>
</dbReference>
<keyword evidence="8" id="KW-0645">Protease</keyword>
<dbReference type="GO" id="GO:0004252">
    <property type="term" value="F:serine-type endopeptidase activity"/>
    <property type="evidence" value="ECO:0007669"/>
    <property type="project" value="InterPro"/>
</dbReference>
<dbReference type="Gene3D" id="2.120.10.30">
    <property type="entry name" value="TolB, C-terminal domain"/>
    <property type="match status" value="2"/>
</dbReference>
<reference evidence="9" key="1">
    <citation type="submission" date="2016-10" db="EMBL/GenBank/DDBJ databases">
        <authorList>
            <person name="Varghese N."/>
            <person name="Submissions S."/>
        </authorList>
    </citation>
    <scope>NUCLEOTIDE SEQUENCE [LARGE SCALE GENOMIC DNA]</scope>
    <source>
        <strain evidence="9">Gh-67</strain>
    </source>
</reference>
<dbReference type="GO" id="GO:0006508">
    <property type="term" value="P:proteolysis"/>
    <property type="evidence" value="ECO:0007669"/>
    <property type="project" value="InterPro"/>
</dbReference>
<dbReference type="AlphaFoldDB" id="A0A1G8EAT8"/>
<sequence length="681" mass="76254">MAIPFILKIKVLLLNYGLYQNTSFMKRALFLILTLSAVFNVSAQQKKPLKPADVYRIPTVSDPQLSPDGKWVAYSVSDVDTAKDRRVSHLWMQSFDGKESIQLTHGDEAASSPRWSPDGKYLSFLSSRDSKTGSQVWLIDRRGGEGAKLTNIKGDLSDYAWSPDGKRLVMVIGDPENKGKEEPKTPKPIVIDRYHFKQDIVGYLQHLHSHLYLIDVATKKLDTLTRGDKDESSPVWSPDSKTIAFVSNRSADPDRNQNTDIFTIDARSGASMLQLTTWKGRDGNPQWSPDGRLISYLRSTSDADYMMYDQSVVCIMDVVGQNNKPLTLQLDRPAGAQTWAKDSKNIVFIVTDDRARYLANININSGKITTINKGDYVFNDIATNLSGNWIVQKTDPYTPAELFALEDKKLRRLTFHHEEWLNTVQLAYAKGFESTSVDGTKVSGIVFTPDSVPNKKYPLILFIHGGPVGQDEFGFDATRQTLAAAGYAVAAVNYRGSNGRGLDYCKAIYADWGNKEVKDLLGAVDQLEKLGIANPDKLGIGGWSYGGILTDYTIASDTRFKAAASGAGSALQLSVYGSDQYVLQYENEIGTPWKNADKWIQISYPFFHADKIKTPVMFMSGLKDFNVPTIGSEQMYEALRSQGIPTELILYPNQFHGLTKPSYQVDRLQRYVDWYDKYLKK</sequence>
<keyword evidence="9" id="KW-1185">Reference proteome</keyword>
<proteinExistence type="predicted"/>
<keyword evidence="8" id="KW-0031">Aminopeptidase</keyword>
<dbReference type="Proteomes" id="UP000199705">
    <property type="component" value="Unassembled WGS sequence"/>
</dbReference>
<dbReference type="EMBL" id="FNCG01000011">
    <property type="protein sequence ID" value="SDH66967.1"/>
    <property type="molecule type" value="Genomic_DNA"/>
</dbReference>
<name>A0A1G8EAT8_9SPHI</name>
<keyword evidence="1" id="KW-0378">Hydrolase</keyword>
<dbReference type="Pfam" id="PF00326">
    <property type="entry name" value="Peptidase_S9"/>
    <property type="match status" value="1"/>
</dbReference>
<dbReference type="GO" id="GO:0004177">
    <property type="term" value="F:aminopeptidase activity"/>
    <property type="evidence" value="ECO:0007669"/>
    <property type="project" value="UniProtKB-KW"/>
</dbReference>
<evidence type="ECO:0000256" key="4">
    <source>
        <dbReference type="ARBA" id="ARBA00032284"/>
    </source>
</evidence>
<gene>
    <name evidence="8" type="ORF">SAMN05192573_111166</name>
</gene>
<dbReference type="PANTHER" id="PTHR42776">
    <property type="entry name" value="SERINE PEPTIDASE S9 FAMILY MEMBER"/>
    <property type="match status" value="1"/>
</dbReference>
<evidence type="ECO:0000256" key="1">
    <source>
        <dbReference type="ARBA" id="ARBA00022801"/>
    </source>
</evidence>
<dbReference type="InterPro" id="IPR029058">
    <property type="entry name" value="AB_hydrolase_fold"/>
</dbReference>
<evidence type="ECO:0000256" key="2">
    <source>
        <dbReference type="ARBA" id="ARBA00022825"/>
    </source>
</evidence>
<comment type="function">
    <text evidence="6">This enzyme catalyzes the hydrolysis of the N-terminal peptide bond of an N-acetylated peptide to generate an N-acetylated amino acid and a peptide with a free N-terminus. It preferentially cleaves off Ac-Ala, Ac-Met and Ac-Ser. Also, involved in the degradation of oxidized and glycated proteins.</text>
</comment>
<evidence type="ECO:0000313" key="8">
    <source>
        <dbReference type="EMBL" id="SDH66967.1"/>
    </source>
</evidence>
<dbReference type="InterPro" id="IPR001375">
    <property type="entry name" value="Peptidase_S9_cat"/>
</dbReference>
<feature type="domain" description="Peptidase S9 prolyl oligopeptidase catalytic" evidence="7">
    <location>
        <begin position="475"/>
        <end position="681"/>
    </location>
</feature>